<feature type="region of interest" description="Disordered" evidence="4">
    <location>
        <begin position="123"/>
        <end position="162"/>
    </location>
</feature>
<evidence type="ECO:0000313" key="5">
    <source>
        <dbReference type="EMBL" id="KAJ3220981.1"/>
    </source>
</evidence>
<sequence>MRLRPKRQKNLRSEHPCNNIIRINSDFLISIQNFQTVSPNYISEQIEIISTPDVGASNYQNNYFSTIKPTEKEIERDLLSQENIHKKLEKTEKGTRIREQEILKYQIYKRDLEKDRLVQEEINSQNKLKTEDDTEEEEEAEDEKDINAKDESDESNSNRVIFSGQELKPSLKTLKDLESILKTGVKGNFIRKLTVIENQLKFFQLNPDELPYKICSPTKNSNKQFVENEIKKSSDTENKNTMQQQSQSVLKKIRTRSTTSTSKPKDTVNSCISYLKLLEAQQKKKFVNFKKRRSNRNVLPFEEFYVLTNNKISFERISDSFTLFNSNDKDSIRTLVKNSTTKIDLFLVLESDFDLNNEEVFNSDYYTEMDLTSFNNSCKPVLLKKNTMFFRLSFFNTSNRSEISLKLKPILSNRLKNFTNNENSTVFSPTMMSFFHSHLLFNFCKIPNNKTDSFLIMDPCSGSNSIKNNLNRFCENNHLFISSDIKNISKRKKEDEFLLLDLFADNFRVLDIVDAILTDIPYDLRENTHCRLNENKILREGGRVSFYYLDINDFPKEFNTLKLVCKIKLIGGSKKLCRSLYSYVKLENKEMEFPNNECSLIRSEDYHDIFSDPLKYFNFENESLVSEYYSIADDEVGPGTIYAVVRDGGNLNGFNPSQIFQRDKDGKSLLHYAAGYGQSKTVQVLIEKGIDVNLEGGKGDQKGSTALMYAVRWYILCFVIIHVICCRGHLKTVKVLVNFGSDILAVDGNGRNSIQLSANFGREEILKFLISQLKLKFSNIQDSSKVKFFLQSSLENSSKFGHYDCCEVLLKLIFDSFYQNKLAVVRELNNEEFELKILRNFDIFFKCFFQASR</sequence>
<gene>
    <name evidence="5" type="ORF">HK099_003850</name>
</gene>
<dbReference type="Gene3D" id="1.25.40.20">
    <property type="entry name" value="Ankyrin repeat-containing domain"/>
    <property type="match status" value="1"/>
</dbReference>
<dbReference type="SMART" id="SM00248">
    <property type="entry name" value="ANK"/>
    <property type="match status" value="4"/>
</dbReference>
<feature type="repeat" description="ANK" evidence="3">
    <location>
        <begin position="665"/>
        <end position="697"/>
    </location>
</feature>
<accession>A0AAD5U2R4</accession>
<dbReference type="InterPro" id="IPR050663">
    <property type="entry name" value="Ankyrin-SOCS_Box"/>
</dbReference>
<protein>
    <recommendedName>
        <fullName evidence="7">Ankyrin repeat protein</fullName>
    </recommendedName>
</protein>
<dbReference type="GO" id="GO:0005634">
    <property type="term" value="C:nucleus"/>
    <property type="evidence" value="ECO:0007669"/>
    <property type="project" value="TreeGrafter"/>
</dbReference>
<organism evidence="5 6">
    <name type="scientific">Clydaea vesicula</name>
    <dbReference type="NCBI Taxonomy" id="447962"/>
    <lineage>
        <taxon>Eukaryota</taxon>
        <taxon>Fungi</taxon>
        <taxon>Fungi incertae sedis</taxon>
        <taxon>Chytridiomycota</taxon>
        <taxon>Chytridiomycota incertae sedis</taxon>
        <taxon>Chytridiomycetes</taxon>
        <taxon>Lobulomycetales</taxon>
        <taxon>Lobulomycetaceae</taxon>
        <taxon>Clydaea</taxon>
    </lineage>
</organism>
<feature type="compositionally biased region" description="Polar residues" evidence="4">
    <location>
        <begin position="239"/>
        <end position="249"/>
    </location>
</feature>
<evidence type="ECO:0000256" key="1">
    <source>
        <dbReference type="ARBA" id="ARBA00022737"/>
    </source>
</evidence>
<name>A0AAD5U2R4_9FUNG</name>
<reference evidence="5" key="1">
    <citation type="submission" date="2020-05" db="EMBL/GenBank/DDBJ databases">
        <title>Phylogenomic resolution of chytrid fungi.</title>
        <authorList>
            <person name="Stajich J.E."/>
            <person name="Amses K."/>
            <person name="Simmons R."/>
            <person name="Seto K."/>
            <person name="Myers J."/>
            <person name="Bonds A."/>
            <person name="Quandt C.A."/>
            <person name="Barry K."/>
            <person name="Liu P."/>
            <person name="Grigoriev I."/>
            <person name="Longcore J.E."/>
            <person name="James T.Y."/>
        </authorList>
    </citation>
    <scope>NUCLEOTIDE SEQUENCE</scope>
    <source>
        <strain evidence="5">JEL0476</strain>
    </source>
</reference>
<comment type="caution">
    <text evidence="5">The sequence shown here is derived from an EMBL/GenBank/DDBJ whole genome shotgun (WGS) entry which is preliminary data.</text>
</comment>
<dbReference type="InterPro" id="IPR002110">
    <property type="entry name" value="Ankyrin_rpt"/>
</dbReference>
<dbReference type="AlphaFoldDB" id="A0AAD5U2R4"/>
<feature type="region of interest" description="Disordered" evidence="4">
    <location>
        <begin position="231"/>
        <end position="265"/>
    </location>
</feature>
<dbReference type="Pfam" id="PF13637">
    <property type="entry name" value="Ank_4"/>
    <property type="match status" value="1"/>
</dbReference>
<dbReference type="EMBL" id="JADGJW010000259">
    <property type="protein sequence ID" value="KAJ3220981.1"/>
    <property type="molecule type" value="Genomic_DNA"/>
</dbReference>
<dbReference type="PROSITE" id="PS50088">
    <property type="entry name" value="ANK_REPEAT"/>
    <property type="match status" value="1"/>
</dbReference>
<dbReference type="Proteomes" id="UP001211065">
    <property type="component" value="Unassembled WGS sequence"/>
</dbReference>
<evidence type="ECO:0000313" key="6">
    <source>
        <dbReference type="Proteomes" id="UP001211065"/>
    </source>
</evidence>
<dbReference type="GO" id="GO:0045944">
    <property type="term" value="P:positive regulation of transcription by RNA polymerase II"/>
    <property type="evidence" value="ECO:0007669"/>
    <property type="project" value="TreeGrafter"/>
</dbReference>
<keyword evidence="6" id="KW-1185">Reference proteome</keyword>
<dbReference type="SUPFAM" id="SSF48403">
    <property type="entry name" value="Ankyrin repeat"/>
    <property type="match status" value="1"/>
</dbReference>
<proteinExistence type="predicted"/>
<dbReference type="PANTHER" id="PTHR24193">
    <property type="entry name" value="ANKYRIN REPEAT PROTEIN"/>
    <property type="match status" value="1"/>
</dbReference>
<evidence type="ECO:0000256" key="2">
    <source>
        <dbReference type="ARBA" id="ARBA00023043"/>
    </source>
</evidence>
<keyword evidence="1" id="KW-0677">Repeat</keyword>
<evidence type="ECO:0000256" key="4">
    <source>
        <dbReference type="SAM" id="MobiDB-lite"/>
    </source>
</evidence>
<dbReference type="Pfam" id="PF12796">
    <property type="entry name" value="Ank_2"/>
    <property type="match status" value="1"/>
</dbReference>
<dbReference type="PROSITE" id="PS50297">
    <property type="entry name" value="ANK_REP_REGION"/>
    <property type="match status" value="1"/>
</dbReference>
<keyword evidence="2 3" id="KW-0040">ANK repeat</keyword>
<dbReference type="InterPro" id="IPR036770">
    <property type="entry name" value="Ankyrin_rpt-contain_sf"/>
</dbReference>
<evidence type="ECO:0008006" key="7">
    <source>
        <dbReference type="Google" id="ProtNLM"/>
    </source>
</evidence>
<dbReference type="PANTHER" id="PTHR24193:SF121">
    <property type="entry name" value="ADA2A-CONTAINING COMPLEX COMPONENT 3, ISOFORM D"/>
    <property type="match status" value="1"/>
</dbReference>
<evidence type="ECO:0000256" key="3">
    <source>
        <dbReference type="PROSITE-ProRule" id="PRU00023"/>
    </source>
</evidence>
<dbReference type="GO" id="GO:0000976">
    <property type="term" value="F:transcription cis-regulatory region binding"/>
    <property type="evidence" value="ECO:0007669"/>
    <property type="project" value="TreeGrafter"/>
</dbReference>
<feature type="compositionally biased region" description="Acidic residues" evidence="4">
    <location>
        <begin position="132"/>
        <end position="144"/>
    </location>
</feature>